<dbReference type="EMBL" id="BPVZ01000312">
    <property type="protein sequence ID" value="GKV49682.1"/>
    <property type="molecule type" value="Genomic_DNA"/>
</dbReference>
<dbReference type="InterPro" id="IPR036691">
    <property type="entry name" value="Endo/exonu/phosph_ase_sf"/>
</dbReference>
<evidence type="ECO:0000313" key="4">
    <source>
        <dbReference type="Proteomes" id="UP001054252"/>
    </source>
</evidence>
<gene>
    <name evidence="3" type="ORF">SLEP1_g56420</name>
</gene>
<evidence type="ECO:0000313" key="3">
    <source>
        <dbReference type="EMBL" id="GKV49682.1"/>
    </source>
</evidence>
<dbReference type="CDD" id="cd01650">
    <property type="entry name" value="RT_nLTR_like"/>
    <property type="match status" value="1"/>
</dbReference>
<feature type="region of interest" description="Disordered" evidence="1">
    <location>
        <begin position="1"/>
        <end position="30"/>
    </location>
</feature>
<dbReference type="PANTHER" id="PTHR31635:SF196">
    <property type="entry name" value="REVERSE TRANSCRIPTASE DOMAIN-CONTAINING PROTEIN-RELATED"/>
    <property type="match status" value="1"/>
</dbReference>
<name>A0AAV5MJI8_9ROSI</name>
<feature type="region of interest" description="Disordered" evidence="1">
    <location>
        <begin position="340"/>
        <end position="368"/>
    </location>
</feature>
<dbReference type="PANTHER" id="PTHR31635">
    <property type="entry name" value="REVERSE TRANSCRIPTASE DOMAIN-CONTAINING PROTEIN-RELATED"/>
    <property type="match status" value="1"/>
</dbReference>
<dbReference type="Pfam" id="PF13966">
    <property type="entry name" value="zf-RVT"/>
    <property type="match status" value="1"/>
</dbReference>
<evidence type="ECO:0000259" key="2">
    <source>
        <dbReference type="PROSITE" id="PS50878"/>
    </source>
</evidence>
<dbReference type="Pfam" id="PF00078">
    <property type="entry name" value="RVT_1"/>
    <property type="match status" value="1"/>
</dbReference>
<dbReference type="InterPro" id="IPR012677">
    <property type="entry name" value="Nucleotide-bd_a/b_plait_sf"/>
</dbReference>
<dbReference type="Pfam" id="PF03372">
    <property type="entry name" value="Exo_endo_phos"/>
    <property type="match status" value="1"/>
</dbReference>
<dbReference type="InterPro" id="IPR000477">
    <property type="entry name" value="RT_dom"/>
</dbReference>
<dbReference type="Proteomes" id="UP001054252">
    <property type="component" value="Unassembled WGS sequence"/>
</dbReference>
<proteinExistence type="predicted"/>
<accession>A0AAV5MJI8</accession>
<dbReference type="PROSITE" id="PS50878">
    <property type="entry name" value="RT_POL"/>
    <property type="match status" value="1"/>
</dbReference>
<dbReference type="InterPro" id="IPR035979">
    <property type="entry name" value="RBD_domain_sf"/>
</dbReference>
<feature type="compositionally biased region" description="Low complexity" evidence="1">
    <location>
        <begin position="349"/>
        <end position="360"/>
    </location>
</feature>
<organism evidence="3 4">
    <name type="scientific">Rubroshorea leprosula</name>
    <dbReference type="NCBI Taxonomy" id="152421"/>
    <lineage>
        <taxon>Eukaryota</taxon>
        <taxon>Viridiplantae</taxon>
        <taxon>Streptophyta</taxon>
        <taxon>Embryophyta</taxon>
        <taxon>Tracheophyta</taxon>
        <taxon>Spermatophyta</taxon>
        <taxon>Magnoliopsida</taxon>
        <taxon>eudicotyledons</taxon>
        <taxon>Gunneridae</taxon>
        <taxon>Pentapetalae</taxon>
        <taxon>rosids</taxon>
        <taxon>malvids</taxon>
        <taxon>Malvales</taxon>
        <taxon>Dipterocarpaceae</taxon>
        <taxon>Rubroshorea</taxon>
    </lineage>
</organism>
<dbReference type="CDD" id="cd00590">
    <property type="entry name" value="RRM_SF"/>
    <property type="match status" value="1"/>
</dbReference>
<dbReference type="GO" id="GO:0003723">
    <property type="term" value="F:RNA binding"/>
    <property type="evidence" value="ECO:0007669"/>
    <property type="project" value="InterPro"/>
</dbReference>
<dbReference type="GO" id="GO:0003824">
    <property type="term" value="F:catalytic activity"/>
    <property type="evidence" value="ECO:0007669"/>
    <property type="project" value="InterPro"/>
</dbReference>
<feature type="domain" description="Reverse transcriptase" evidence="2">
    <location>
        <begin position="834"/>
        <end position="1119"/>
    </location>
</feature>
<dbReference type="InterPro" id="IPR026960">
    <property type="entry name" value="RVT-Znf"/>
</dbReference>
<evidence type="ECO:0000256" key="1">
    <source>
        <dbReference type="SAM" id="MobiDB-lite"/>
    </source>
</evidence>
<dbReference type="Gene3D" id="3.30.70.330">
    <property type="match status" value="1"/>
</dbReference>
<dbReference type="InterPro" id="IPR005135">
    <property type="entry name" value="Endo/exonuclease/phosphatase"/>
</dbReference>
<reference evidence="3 4" key="1">
    <citation type="journal article" date="2021" name="Commun. Biol.">
        <title>The genome of Shorea leprosula (Dipterocarpaceae) highlights the ecological relevance of drought in aseasonal tropical rainforests.</title>
        <authorList>
            <person name="Ng K.K.S."/>
            <person name="Kobayashi M.J."/>
            <person name="Fawcett J.A."/>
            <person name="Hatakeyama M."/>
            <person name="Paape T."/>
            <person name="Ng C.H."/>
            <person name="Ang C.C."/>
            <person name="Tnah L.H."/>
            <person name="Lee C.T."/>
            <person name="Nishiyama T."/>
            <person name="Sese J."/>
            <person name="O'Brien M.J."/>
            <person name="Copetti D."/>
            <person name="Mohd Noor M.I."/>
            <person name="Ong R.C."/>
            <person name="Putra M."/>
            <person name="Sireger I.Z."/>
            <person name="Indrioko S."/>
            <person name="Kosugi Y."/>
            <person name="Izuno A."/>
            <person name="Isagi Y."/>
            <person name="Lee S.L."/>
            <person name="Shimizu K.K."/>
        </authorList>
    </citation>
    <scope>NUCLEOTIDE SEQUENCE [LARGE SCALE GENOMIC DNA]</scope>
    <source>
        <strain evidence="3">214</strain>
    </source>
</reference>
<dbReference type="SUPFAM" id="SSF56219">
    <property type="entry name" value="DNase I-like"/>
    <property type="match status" value="1"/>
</dbReference>
<protein>
    <recommendedName>
        <fullName evidence="2">Reverse transcriptase domain-containing protein</fullName>
    </recommendedName>
</protein>
<dbReference type="Gene3D" id="3.60.10.10">
    <property type="entry name" value="Endonuclease/exonuclease/phosphatase"/>
    <property type="match status" value="1"/>
</dbReference>
<comment type="caution">
    <text evidence="3">The sequence shown here is derived from an EMBL/GenBank/DDBJ whole genome shotgun (WGS) entry which is preliminary data.</text>
</comment>
<dbReference type="SMART" id="SM00360">
    <property type="entry name" value="RRM"/>
    <property type="match status" value="1"/>
</dbReference>
<dbReference type="SUPFAM" id="SSF54928">
    <property type="entry name" value="RNA-binding domain, RBD"/>
    <property type="match status" value="1"/>
</dbReference>
<keyword evidence="4" id="KW-1185">Reference proteome</keyword>
<sequence length="1429" mass="165078">MARSRFRARDDGTWDSGNSRRRQRQHRRTGEFRNWNQGQSFFFYNFPDNWDAKALWHRFQECGRVGDVFVPAKRDKWGKRFGFVRMLGVQDVQNLEGRLNQIWIGSYKLRVKVAIDRGQNGTVYQKEAERKGRIRAQSFVKLGRSYVQAVKRYSSRAVGAQVWRKTVGVQERADPMDRASITPGKPLGLENARSGEKVGGAMDGETKESIIDFSPSKEENVWLEGGVVAHNKESFDLWCEIIYPWALAPLNGGRMVWLRISGVPLKAWCDRCFERIAASVGEVIMLHADTKSKSILCDGRFLILCAKKHKIEKTMKLKVEEKLYEIMVVEEEWRADPDWWLADDDRNGETSSGSEYSSSEQGEEEPELMASVIRGDDEADIEDELMQEKGILNLNDQEVTVAKQWERVEKNGLVSESGLRLDSIYGPKEGTGPDLRACKMQVLGGLGLTTASGKAEDQQSASGGELNNNLHLDDYDWEMKELSGTSRGLLCIWNRLEFVKQGVISGNGFLRIRGEWGPKKVKCNFVNFYASNDRQKKMIMWNDLRQMIMEEEGRWMIAGDFNAVRSPNERKSRTGETQDMREFDDFVVSTGLVDIQLANGRFTWYRPDGSSMSRLDRVLMSGEMYNSGKGWVQHGLKRTVSDHCPIMVKTSVADWGPKPFRVLDAWQQHPQFKKVIEDKWKELEEEGYAGYRCKQKLKRFKDFLKGWNKEVFGNMETHFQHVVKSVEQIDLKNEVMDLAEEEVDLRKEGFQQLWDILWKREAIWKQKSRKDPEMVKDEMVKYFRNMFHDDAWNRPIPSNLVFRRISKDQKEWLERPFTDEEIEEGLKSCEGSKAPGPDGRLVRGLNSSFLTYIPKKLSPRELKDFRPISLIGCMYKLLAKVLANRLKDVMPGIISETQSAFVGGRQLVDSVLVLNEVVDEVRKRKQPAFVFKADFQKAYDCVNWSFLDWMLGAFGFGDKWRGWILECLSTAKVSVLVNGSPTKEFEMGKGLRQGDSLSPFLFLMVGEALHGLVKKAENEGMLQGVKVGRRGLVVSLLQFADDTVILGEASKENILTVKAILRMPVGGNPRCKKFWAPVVSKLRQKLAVWKFALLSFGRRLTLLNSVEKKDLVGKMGSYLLEQGVRRVRGSGSASEKLGAIREMVIWGDIIRIGGKSEKIKSMLRNRFRWEVGEGCWVCFWRDIWVGNKSLRDLFPRLFQLAINKEGSVKENGTWEGERWKWGIEWRRERMDREKDEEKGLGVMLASIKLRKGVADLWQWRYDVERRYVVKTTYEFLAPEDRLLEGQLCKVIWCKMVPSKVGFFGWRLYLDRLPTRWNLRKRGVVLQGDGMVCGLCKEGVEDVNHLFCTCKVAWLGWVKVFKWWGVEVVMPDTVRGVVDLFLWSNGELKEQLLELIKVKSYFWIRNKEHYWDDNHHTLDGNKYWWPGARL</sequence>
<dbReference type="InterPro" id="IPR000504">
    <property type="entry name" value="RRM_dom"/>
</dbReference>